<keyword evidence="3" id="KW-1185">Reference proteome</keyword>
<dbReference type="PANTHER" id="PTHR46148">
    <property type="entry name" value="CHROMO DOMAIN-CONTAINING PROTEIN"/>
    <property type="match status" value="1"/>
</dbReference>
<dbReference type="OrthoDB" id="2013610at2759"/>
<reference evidence="2" key="1">
    <citation type="submission" date="2018-05" db="EMBL/GenBank/DDBJ databases">
        <title>Draft genome of Mucuna pruriens seed.</title>
        <authorList>
            <person name="Nnadi N.E."/>
            <person name="Vos R."/>
            <person name="Hasami M.H."/>
            <person name="Devisetty U.K."/>
            <person name="Aguiy J.C."/>
        </authorList>
    </citation>
    <scope>NUCLEOTIDE SEQUENCE [LARGE SCALE GENOMIC DNA]</scope>
    <source>
        <strain evidence="2">JCA_2017</strain>
    </source>
</reference>
<dbReference type="Proteomes" id="UP000257109">
    <property type="component" value="Unassembled WGS sequence"/>
</dbReference>
<name>A0A371E4F1_MUCPR</name>
<dbReference type="EMBL" id="QJKJ01016496">
    <property type="protein sequence ID" value="RDX60911.1"/>
    <property type="molecule type" value="Genomic_DNA"/>
</dbReference>
<evidence type="ECO:0000313" key="3">
    <source>
        <dbReference type="Proteomes" id="UP000257109"/>
    </source>
</evidence>
<evidence type="ECO:0000259" key="1">
    <source>
        <dbReference type="Pfam" id="PF24626"/>
    </source>
</evidence>
<gene>
    <name evidence="2" type="ORF">CR513_60908</name>
</gene>
<dbReference type="InterPro" id="IPR056924">
    <property type="entry name" value="SH3_Tf2-1"/>
</dbReference>
<comment type="caution">
    <text evidence="2">The sequence shown here is derived from an EMBL/GenBank/DDBJ whole genome shotgun (WGS) entry which is preliminary data.</text>
</comment>
<proteinExistence type="predicted"/>
<dbReference type="Pfam" id="PF24626">
    <property type="entry name" value="SH3_Tf2-1"/>
    <property type="match status" value="1"/>
</dbReference>
<feature type="non-terminal residue" evidence="2">
    <location>
        <position position="1"/>
    </location>
</feature>
<sequence length="252" mass="28906">MSNFWKLFKKVGAQLHMSTTYHPQTYEQTKVTNRWFICIACQELHQSNGLLTYLGLNFDSTPITIYPQRCLLFCALYGQDPPPLLKGTTIPSQIEEVNQLTHQKDAFLKEFRENLLKAHDQMRKYADCHREKLSPRFYGPYKILAKVGAVAFKLDLPPHSRIHPVFQVSQLKKALHPTQLAQLLPEVLTEDHELQVTPESVLDCKVQCREAAGNFDQVLGESYRYASAFPQFHLEDKVHLDGAGIDTVRPEL</sequence>
<protein>
    <recommendedName>
        <fullName evidence="1">Tf2-1-like SH3-like domain-containing protein</fullName>
    </recommendedName>
</protein>
<dbReference type="STRING" id="157652.A0A371E4F1"/>
<organism evidence="2 3">
    <name type="scientific">Mucuna pruriens</name>
    <name type="common">Velvet bean</name>
    <name type="synonym">Dolichos pruriens</name>
    <dbReference type="NCBI Taxonomy" id="157652"/>
    <lineage>
        <taxon>Eukaryota</taxon>
        <taxon>Viridiplantae</taxon>
        <taxon>Streptophyta</taxon>
        <taxon>Embryophyta</taxon>
        <taxon>Tracheophyta</taxon>
        <taxon>Spermatophyta</taxon>
        <taxon>Magnoliopsida</taxon>
        <taxon>eudicotyledons</taxon>
        <taxon>Gunneridae</taxon>
        <taxon>Pentapetalae</taxon>
        <taxon>rosids</taxon>
        <taxon>fabids</taxon>
        <taxon>Fabales</taxon>
        <taxon>Fabaceae</taxon>
        <taxon>Papilionoideae</taxon>
        <taxon>50 kb inversion clade</taxon>
        <taxon>NPAAA clade</taxon>
        <taxon>indigoferoid/millettioid clade</taxon>
        <taxon>Phaseoleae</taxon>
        <taxon>Mucuna</taxon>
    </lineage>
</organism>
<dbReference type="PANTHER" id="PTHR46148:SF52">
    <property type="entry name" value="OS04G0603800 PROTEIN"/>
    <property type="match status" value="1"/>
</dbReference>
<feature type="domain" description="Tf2-1-like SH3-like" evidence="1">
    <location>
        <begin position="127"/>
        <end position="174"/>
    </location>
</feature>
<evidence type="ECO:0000313" key="2">
    <source>
        <dbReference type="EMBL" id="RDX60911.1"/>
    </source>
</evidence>
<accession>A0A371E4F1</accession>
<dbReference type="AlphaFoldDB" id="A0A371E4F1"/>